<feature type="signal peptide" evidence="1">
    <location>
        <begin position="1"/>
        <end position="20"/>
    </location>
</feature>
<gene>
    <name evidence="2" type="ORF">H9824_11125</name>
</gene>
<dbReference type="AlphaFoldDB" id="A0A9D1ZN93"/>
<reference evidence="2" key="2">
    <citation type="submission" date="2021-04" db="EMBL/GenBank/DDBJ databases">
        <authorList>
            <person name="Gilroy R."/>
        </authorList>
    </citation>
    <scope>NUCLEOTIDE SEQUENCE</scope>
    <source>
        <strain evidence="2">Gambia2-208</strain>
    </source>
</reference>
<keyword evidence="1" id="KW-0732">Signal</keyword>
<sequence length="62" mass="6689">MRKFILLAMLVVASVGGASAALIYQTWCGKVVTTVDNSWFDSQEEADAYHAAIDEALCGPRP</sequence>
<feature type="chain" id="PRO_5038985688" evidence="1">
    <location>
        <begin position="21"/>
        <end position="62"/>
    </location>
</feature>
<protein>
    <submittedName>
        <fullName evidence="2">Uncharacterized protein</fullName>
    </submittedName>
</protein>
<dbReference type="EMBL" id="DXCV01000077">
    <property type="protein sequence ID" value="HIY89237.1"/>
    <property type="molecule type" value="Genomic_DNA"/>
</dbReference>
<evidence type="ECO:0000313" key="3">
    <source>
        <dbReference type="Proteomes" id="UP000886851"/>
    </source>
</evidence>
<proteinExistence type="predicted"/>
<reference evidence="2" key="1">
    <citation type="journal article" date="2021" name="PeerJ">
        <title>Extensive microbial diversity within the chicken gut microbiome revealed by metagenomics and culture.</title>
        <authorList>
            <person name="Gilroy R."/>
            <person name="Ravi A."/>
            <person name="Getino M."/>
            <person name="Pursley I."/>
            <person name="Horton D.L."/>
            <person name="Alikhan N.F."/>
            <person name="Baker D."/>
            <person name="Gharbi K."/>
            <person name="Hall N."/>
            <person name="Watson M."/>
            <person name="Adriaenssens E.M."/>
            <person name="Foster-Nyarko E."/>
            <person name="Jarju S."/>
            <person name="Secka A."/>
            <person name="Antonio M."/>
            <person name="Oren A."/>
            <person name="Chaudhuri R.R."/>
            <person name="La Ragione R."/>
            <person name="Hildebrand F."/>
            <person name="Pallen M.J."/>
        </authorList>
    </citation>
    <scope>NUCLEOTIDE SEQUENCE</scope>
    <source>
        <strain evidence="2">Gambia2-208</strain>
    </source>
</reference>
<comment type="caution">
    <text evidence="2">The sequence shown here is derived from an EMBL/GenBank/DDBJ whole genome shotgun (WGS) entry which is preliminary data.</text>
</comment>
<evidence type="ECO:0000313" key="2">
    <source>
        <dbReference type="EMBL" id="HIY89237.1"/>
    </source>
</evidence>
<name>A0A9D1ZN93_9BACE</name>
<accession>A0A9D1ZN93</accession>
<evidence type="ECO:0000256" key="1">
    <source>
        <dbReference type="SAM" id="SignalP"/>
    </source>
</evidence>
<dbReference type="Proteomes" id="UP000886851">
    <property type="component" value="Unassembled WGS sequence"/>
</dbReference>
<organism evidence="2 3">
    <name type="scientific">Candidatus Bacteroides pullicola</name>
    <dbReference type="NCBI Taxonomy" id="2838475"/>
    <lineage>
        <taxon>Bacteria</taxon>
        <taxon>Pseudomonadati</taxon>
        <taxon>Bacteroidota</taxon>
        <taxon>Bacteroidia</taxon>
        <taxon>Bacteroidales</taxon>
        <taxon>Bacteroidaceae</taxon>
        <taxon>Bacteroides</taxon>
    </lineage>
</organism>